<dbReference type="AlphaFoldDB" id="A0A318QSD4"/>
<evidence type="ECO:0000256" key="6">
    <source>
        <dbReference type="ARBA" id="ARBA00022679"/>
    </source>
</evidence>
<keyword evidence="6 13" id="KW-0808">Transferase</keyword>
<dbReference type="InterPro" id="IPR010923">
    <property type="entry name" value="T(6)A37_SUA5"/>
</dbReference>
<feature type="domain" description="YrdC-like" evidence="15">
    <location>
        <begin position="10"/>
        <end position="197"/>
    </location>
</feature>
<keyword evidence="8 13" id="KW-0548">Nucleotidyltransferase</keyword>
<evidence type="ECO:0000256" key="7">
    <source>
        <dbReference type="ARBA" id="ARBA00022694"/>
    </source>
</evidence>
<evidence type="ECO:0000256" key="13">
    <source>
        <dbReference type="PIRNR" id="PIRNR004930"/>
    </source>
</evidence>
<sequence>MQTRLLPDTPAGIETASAILRAGGLVAFGTETVYGLGADAGNDRAVAAIYAAKGRPGRNPLISHFASAEAAFAQVAATTLAHLLAARFWPGPLTMVLPQAPGCAISPIATAGLPTAAVRVPAGRTTLALLQACGFPVVAPSANPSGKVSPSDAQHVMAGLAGRIDAVLDCGPCPVGVESTIIDLSGPVPVLLRPGGITLEALEEACGMPVALPQAASNDARPSAPGQLSSHYAPGLPVRLDATAVGANEALLAFGAPLPGSPLVWNLSESGDLHEAAARLFAGLRFLDMEGQRRGLVGIAVQPVPRHALGRAIRDRLTRAACPRS</sequence>
<keyword evidence="10 13" id="KW-0067">ATP-binding</keyword>
<feature type="binding site" evidence="14">
    <location>
        <position position="193"/>
    </location>
    <ligand>
        <name>ATP</name>
        <dbReference type="ChEBI" id="CHEBI:30616"/>
    </ligand>
</feature>
<comment type="function">
    <text evidence="13">Required for the formation of a threonylcarbamoyl group on adenosine at position 37 (t(6)A37) in tRNAs that read codons beginning with adenine.</text>
</comment>
<dbReference type="PANTHER" id="PTHR17490">
    <property type="entry name" value="SUA5"/>
    <property type="match status" value="1"/>
</dbReference>
<dbReference type="GO" id="GO:0005524">
    <property type="term" value="F:ATP binding"/>
    <property type="evidence" value="ECO:0007669"/>
    <property type="project" value="UniProtKB-UniRule"/>
</dbReference>
<feature type="binding site" evidence="14">
    <location>
        <position position="232"/>
    </location>
    <ligand>
        <name>ATP</name>
        <dbReference type="ChEBI" id="CHEBI:30616"/>
    </ligand>
</feature>
<dbReference type="OrthoDB" id="9814580at2"/>
<dbReference type="PROSITE" id="PS51163">
    <property type="entry name" value="YRDC"/>
    <property type="match status" value="1"/>
</dbReference>
<proteinExistence type="inferred from homology"/>
<feature type="binding site" evidence="14">
    <location>
        <position position="55"/>
    </location>
    <ligand>
        <name>ATP</name>
        <dbReference type="ChEBI" id="CHEBI:30616"/>
    </ligand>
</feature>
<evidence type="ECO:0000256" key="5">
    <source>
        <dbReference type="ARBA" id="ARBA00022490"/>
    </source>
</evidence>
<dbReference type="Pfam" id="PF03481">
    <property type="entry name" value="Sua5_C"/>
    <property type="match status" value="1"/>
</dbReference>
<evidence type="ECO:0000256" key="9">
    <source>
        <dbReference type="ARBA" id="ARBA00022741"/>
    </source>
</evidence>
<gene>
    <name evidence="16" type="ORF">CFR77_02705</name>
</gene>
<evidence type="ECO:0000256" key="4">
    <source>
        <dbReference type="ARBA" id="ARBA00015492"/>
    </source>
</evidence>
<keyword evidence="5 13" id="KW-0963">Cytoplasm</keyword>
<keyword evidence="17" id="KW-1185">Reference proteome</keyword>
<evidence type="ECO:0000256" key="10">
    <source>
        <dbReference type="ARBA" id="ARBA00022840"/>
    </source>
</evidence>
<dbReference type="PANTHER" id="PTHR17490:SF16">
    <property type="entry name" value="THREONYLCARBAMOYL-AMP SYNTHASE"/>
    <property type="match status" value="1"/>
</dbReference>
<dbReference type="InterPro" id="IPR038385">
    <property type="entry name" value="Sua5/YwlC_C"/>
</dbReference>
<evidence type="ECO:0000259" key="15">
    <source>
        <dbReference type="PROSITE" id="PS51163"/>
    </source>
</evidence>
<dbReference type="GO" id="GO:0006450">
    <property type="term" value="P:regulation of translational fidelity"/>
    <property type="evidence" value="ECO:0007669"/>
    <property type="project" value="TreeGrafter"/>
</dbReference>
<evidence type="ECO:0000256" key="3">
    <source>
        <dbReference type="ARBA" id="ARBA00012584"/>
    </source>
</evidence>
<feature type="binding site" evidence="14">
    <location>
        <position position="149"/>
    </location>
    <ligand>
        <name>ATP</name>
        <dbReference type="ChEBI" id="CHEBI:30616"/>
    </ligand>
</feature>
<evidence type="ECO:0000256" key="11">
    <source>
        <dbReference type="ARBA" id="ARBA00029774"/>
    </source>
</evidence>
<comment type="similarity">
    <text evidence="2 13">Belongs to the SUA5 family.</text>
</comment>
<comment type="caution">
    <text evidence="16">The sequence shown here is derived from an EMBL/GenBank/DDBJ whole genome shotgun (WGS) entry which is preliminary data.</text>
</comment>
<evidence type="ECO:0000256" key="12">
    <source>
        <dbReference type="ARBA" id="ARBA00048366"/>
    </source>
</evidence>
<evidence type="ECO:0000313" key="16">
    <source>
        <dbReference type="EMBL" id="PYD80824.1"/>
    </source>
</evidence>
<feature type="binding site" evidence="14">
    <location>
        <position position="179"/>
    </location>
    <ligand>
        <name>L-threonine</name>
        <dbReference type="ChEBI" id="CHEBI:57926"/>
    </ligand>
</feature>
<dbReference type="InterPro" id="IPR050156">
    <property type="entry name" value="TC-AMP_synthase_SUA5"/>
</dbReference>
<dbReference type="PIRSF" id="PIRSF004930">
    <property type="entry name" value="Tln_factor_SUA5"/>
    <property type="match status" value="1"/>
</dbReference>
<dbReference type="EC" id="2.7.7.87" evidence="3 13"/>
<feature type="binding site" evidence="14">
    <location>
        <position position="64"/>
    </location>
    <ligand>
        <name>L-threonine</name>
        <dbReference type="ChEBI" id="CHEBI:57926"/>
    </ligand>
</feature>
<dbReference type="GO" id="GO:0008033">
    <property type="term" value="P:tRNA processing"/>
    <property type="evidence" value="ECO:0007669"/>
    <property type="project" value="UniProtKB-KW"/>
</dbReference>
<dbReference type="RefSeq" id="WP_110567312.1">
    <property type="nucleotide sequence ID" value="NZ_CP137147.1"/>
</dbReference>
<feature type="binding site" evidence="14">
    <location>
        <position position="141"/>
    </location>
    <ligand>
        <name>ATP</name>
        <dbReference type="ChEBI" id="CHEBI:30616"/>
    </ligand>
</feature>
<dbReference type="GO" id="GO:0000049">
    <property type="term" value="F:tRNA binding"/>
    <property type="evidence" value="ECO:0007669"/>
    <property type="project" value="TreeGrafter"/>
</dbReference>
<feature type="binding site" evidence="14">
    <location>
        <position position="32"/>
    </location>
    <ligand>
        <name>L-threonine</name>
        <dbReference type="ChEBI" id="CHEBI:57926"/>
    </ligand>
</feature>
<dbReference type="NCBIfam" id="TIGR00057">
    <property type="entry name" value="L-threonylcarbamoyladenylate synthase"/>
    <property type="match status" value="1"/>
</dbReference>
<name>A0A318QSD4_9PROT</name>
<feature type="binding site" evidence="14">
    <location>
        <position position="59"/>
    </location>
    <ligand>
        <name>ATP</name>
        <dbReference type="ChEBI" id="CHEBI:30616"/>
    </ligand>
</feature>
<dbReference type="EMBL" id="NKUA01000002">
    <property type="protein sequence ID" value="PYD80824.1"/>
    <property type="molecule type" value="Genomic_DNA"/>
</dbReference>
<feature type="binding site" evidence="14">
    <location>
        <position position="119"/>
    </location>
    <ligand>
        <name>L-threonine</name>
        <dbReference type="ChEBI" id="CHEBI:57926"/>
    </ligand>
</feature>
<comment type="subcellular location">
    <subcellularLocation>
        <location evidence="1 13">Cytoplasm</location>
    </subcellularLocation>
</comment>
<evidence type="ECO:0000256" key="8">
    <source>
        <dbReference type="ARBA" id="ARBA00022695"/>
    </source>
</evidence>
<feature type="binding site" evidence="14">
    <location>
        <position position="115"/>
    </location>
    <ligand>
        <name>ATP</name>
        <dbReference type="ChEBI" id="CHEBI:30616"/>
    </ligand>
</feature>
<dbReference type="Pfam" id="PF01300">
    <property type="entry name" value="Sua5_yciO_yrdC"/>
    <property type="match status" value="1"/>
</dbReference>
<evidence type="ECO:0000256" key="2">
    <source>
        <dbReference type="ARBA" id="ARBA00007663"/>
    </source>
</evidence>
<dbReference type="Proteomes" id="UP000247814">
    <property type="component" value="Unassembled WGS sequence"/>
</dbReference>
<dbReference type="GO" id="GO:0003725">
    <property type="term" value="F:double-stranded RNA binding"/>
    <property type="evidence" value="ECO:0007669"/>
    <property type="project" value="UniProtKB-UniRule"/>
</dbReference>
<dbReference type="GO" id="GO:0005737">
    <property type="term" value="C:cytoplasm"/>
    <property type="evidence" value="ECO:0007669"/>
    <property type="project" value="UniProtKB-SubCell"/>
</dbReference>
<dbReference type="InterPro" id="IPR005145">
    <property type="entry name" value="Sua5_C"/>
</dbReference>
<dbReference type="Gene3D" id="3.40.50.11030">
    <property type="entry name" value="Threonylcarbamoyl-AMP synthase, C-terminal domain"/>
    <property type="match status" value="1"/>
</dbReference>
<accession>A0A318QSD4</accession>
<dbReference type="GO" id="GO:0061710">
    <property type="term" value="F:L-threonylcarbamoyladenylate synthase"/>
    <property type="evidence" value="ECO:0007669"/>
    <property type="project" value="UniProtKB-EC"/>
</dbReference>
<feature type="binding site" evidence="14">
    <location>
        <position position="139"/>
    </location>
    <ligand>
        <name>L-threonine</name>
        <dbReference type="ChEBI" id="CHEBI:57926"/>
    </ligand>
</feature>
<dbReference type="InterPro" id="IPR017945">
    <property type="entry name" value="DHBP_synth_RibB-like_a/b_dom"/>
</dbReference>
<evidence type="ECO:0000256" key="1">
    <source>
        <dbReference type="ARBA" id="ARBA00004496"/>
    </source>
</evidence>
<dbReference type="Gene3D" id="3.90.870.10">
    <property type="entry name" value="DHBP synthase"/>
    <property type="match status" value="1"/>
</dbReference>
<dbReference type="InterPro" id="IPR006070">
    <property type="entry name" value="Sua5-like_dom"/>
</dbReference>
<protein>
    <recommendedName>
        <fullName evidence="4 13">Threonylcarbamoyl-AMP synthase</fullName>
        <shortName evidence="13">TC-AMP synthase</shortName>
        <ecNumber evidence="3 13">2.7.7.87</ecNumber>
    </recommendedName>
    <alternativeName>
        <fullName evidence="11 13">L-threonylcarbamoyladenylate synthase</fullName>
    </alternativeName>
</protein>
<evidence type="ECO:0000313" key="17">
    <source>
        <dbReference type="Proteomes" id="UP000247814"/>
    </source>
</evidence>
<evidence type="ECO:0000256" key="14">
    <source>
        <dbReference type="PIRSR" id="PIRSR004930-1"/>
    </source>
</evidence>
<reference evidence="16 17" key="1">
    <citation type="submission" date="2017-07" db="EMBL/GenBank/DDBJ databases">
        <title>A draft genome sequence of Komagataeibacter sucrofermentans LMG 18788.</title>
        <authorList>
            <person name="Skraban J."/>
            <person name="Cleenwerck I."/>
            <person name="Vandamme P."/>
            <person name="Trcek J."/>
        </authorList>
    </citation>
    <scope>NUCLEOTIDE SEQUENCE [LARGE SCALE GENOMIC DNA]</scope>
    <source>
        <strain evidence="16 17">LMG 18788</strain>
    </source>
</reference>
<comment type="catalytic activity">
    <reaction evidence="12 13">
        <text>L-threonine + hydrogencarbonate + ATP = L-threonylcarbamoyladenylate + diphosphate + H2O</text>
        <dbReference type="Rhea" id="RHEA:36407"/>
        <dbReference type="ChEBI" id="CHEBI:15377"/>
        <dbReference type="ChEBI" id="CHEBI:17544"/>
        <dbReference type="ChEBI" id="CHEBI:30616"/>
        <dbReference type="ChEBI" id="CHEBI:33019"/>
        <dbReference type="ChEBI" id="CHEBI:57926"/>
        <dbReference type="ChEBI" id="CHEBI:73682"/>
        <dbReference type="EC" id="2.7.7.87"/>
    </reaction>
</comment>
<organism evidence="16 17">
    <name type="scientific">Komagataeibacter sucrofermentans</name>
    <dbReference type="NCBI Taxonomy" id="1053551"/>
    <lineage>
        <taxon>Bacteria</taxon>
        <taxon>Pseudomonadati</taxon>
        <taxon>Pseudomonadota</taxon>
        <taxon>Alphaproteobacteria</taxon>
        <taxon>Acetobacterales</taxon>
        <taxon>Acetobacteraceae</taxon>
        <taxon>Komagataeibacter</taxon>
    </lineage>
</organism>
<keyword evidence="9 13" id="KW-0547">Nucleotide-binding</keyword>
<keyword evidence="7 13" id="KW-0819">tRNA processing</keyword>
<dbReference type="SUPFAM" id="SSF55821">
    <property type="entry name" value="YrdC/RibB"/>
    <property type="match status" value="1"/>
</dbReference>